<dbReference type="PANTHER" id="PTHR33448:SF3">
    <property type="entry name" value="OS09G0370000 PROTEIN"/>
    <property type="match status" value="1"/>
</dbReference>
<evidence type="ECO:0000313" key="3">
    <source>
        <dbReference type="Proteomes" id="UP000655225"/>
    </source>
</evidence>
<dbReference type="EMBL" id="JABCRI010000006">
    <property type="protein sequence ID" value="KAF8404576.1"/>
    <property type="molecule type" value="Genomic_DNA"/>
</dbReference>
<feature type="region of interest" description="Disordered" evidence="1">
    <location>
        <begin position="84"/>
        <end position="117"/>
    </location>
</feature>
<keyword evidence="3" id="KW-1185">Reference proteome</keyword>
<comment type="caution">
    <text evidence="2">The sequence shown here is derived from an EMBL/GenBank/DDBJ whole genome shotgun (WGS) entry which is preliminary data.</text>
</comment>
<protein>
    <submittedName>
        <fullName evidence="2">Uncharacterized protein</fullName>
    </submittedName>
</protein>
<sequence>MGSDISEPTSPKVTCAGQIKVKHKPSSCKNWQSVMEEIEKLHKNKKHKKHNWVEALGFKKDIMQFLTCLRSLRFRCFGSFPGSDITSDDEEDEEEEEDLEEKDHQVGMEGSDGSTGPSRTVFSKWFMVLQENQNNGFSKEDRQLEKDESCDDEGISVIAPSVPPSNALLLMRCRYCKGDLGRWRSERSIIKESKLEEMMIMHIHIGSATQCATGSNALLAEILAIRLGIIMGFHWKLCKVEILSDAKVLIVIMLGVYGWGSAQEPDWVEILGSGGLLGLVALFRKRGRVVGIFRIARDSRGCILGGFAQALRGGSHIIVEAVVVCSALNIVKSLGWQKVLVLTNAPDLVDSIAGLDCAVH</sequence>
<dbReference type="PANTHER" id="PTHR33448">
    <property type="entry name" value="CHLOROPLAST PROTEIN HCF243-RELATED"/>
    <property type="match status" value="1"/>
</dbReference>
<proteinExistence type="predicted"/>
<feature type="compositionally biased region" description="Acidic residues" evidence="1">
    <location>
        <begin position="86"/>
        <end position="100"/>
    </location>
</feature>
<gene>
    <name evidence="2" type="ORF">HHK36_009463</name>
</gene>
<accession>A0A834ZDF2</accession>
<name>A0A834ZDF2_TETSI</name>
<dbReference type="AlphaFoldDB" id="A0A834ZDF2"/>
<dbReference type="Proteomes" id="UP000655225">
    <property type="component" value="Unassembled WGS sequence"/>
</dbReference>
<organism evidence="2 3">
    <name type="scientific">Tetracentron sinense</name>
    <name type="common">Spur-leaf</name>
    <dbReference type="NCBI Taxonomy" id="13715"/>
    <lineage>
        <taxon>Eukaryota</taxon>
        <taxon>Viridiplantae</taxon>
        <taxon>Streptophyta</taxon>
        <taxon>Embryophyta</taxon>
        <taxon>Tracheophyta</taxon>
        <taxon>Spermatophyta</taxon>
        <taxon>Magnoliopsida</taxon>
        <taxon>Trochodendrales</taxon>
        <taxon>Trochodendraceae</taxon>
        <taxon>Tetracentron</taxon>
    </lineage>
</organism>
<evidence type="ECO:0000313" key="2">
    <source>
        <dbReference type="EMBL" id="KAF8404576.1"/>
    </source>
</evidence>
<dbReference type="OrthoDB" id="1919674at2759"/>
<evidence type="ECO:0000256" key="1">
    <source>
        <dbReference type="SAM" id="MobiDB-lite"/>
    </source>
</evidence>
<reference evidence="2 3" key="1">
    <citation type="submission" date="2020-04" db="EMBL/GenBank/DDBJ databases">
        <title>Plant Genome Project.</title>
        <authorList>
            <person name="Zhang R.-G."/>
        </authorList>
    </citation>
    <scope>NUCLEOTIDE SEQUENCE [LARGE SCALE GENOMIC DNA]</scope>
    <source>
        <strain evidence="2">YNK0</strain>
        <tissue evidence="2">Leaf</tissue>
    </source>
</reference>